<evidence type="ECO:0000313" key="1">
    <source>
        <dbReference type="EMBL" id="MPC18493.1"/>
    </source>
</evidence>
<organism evidence="1 2">
    <name type="scientific">Portunus trituberculatus</name>
    <name type="common">Swimming crab</name>
    <name type="synonym">Neptunus trituberculatus</name>
    <dbReference type="NCBI Taxonomy" id="210409"/>
    <lineage>
        <taxon>Eukaryota</taxon>
        <taxon>Metazoa</taxon>
        <taxon>Ecdysozoa</taxon>
        <taxon>Arthropoda</taxon>
        <taxon>Crustacea</taxon>
        <taxon>Multicrustacea</taxon>
        <taxon>Malacostraca</taxon>
        <taxon>Eumalacostraca</taxon>
        <taxon>Eucarida</taxon>
        <taxon>Decapoda</taxon>
        <taxon>Pleocyemata</taxon>
        <taxon>Brachyura</taxon>
        <taxon>Eubrachyura</taxon>
        <taxon>Portunoidea</taxon>
        <taxon>Portunidae</taxon>
        <taxon>Portuninae</taxon>
        <taxon>Portunus</taxon>
    </lineage>
</organism>
<proteinExistence type="predicted"/>
<comment type="caution">
    <text evidence="1">The sequence shown here is derived from an EMBL/GenBank/DDBJ whole genome shotgun (WGS) entry which is preliminary data.</text>
</comment>
<dbReference type="EMBL" id="VSRR010000685">
    <property type="protein sequence ID" value="MPC18493.1"/>
    <property type="molecule type" value="Genomic_DNA"/>
</dbReference>
<dbReference type="AlphaFoldDB" id="A0A5B7DB80"/>
<gene>
    <name evidence="1" type="ORF">E2C01_011378</name>
</gene>
<dbReference type="Proteomes" id="UP000324222">
    <property type="component" value="Unassembled WGS sequence"/>
</dbReference>
<evidence type="ECO:0000313" key="2">
    <source>
        <dbReference type="Proteomes" id="UP000324222"/>
    </source>
</evidence>
<protein>
    <submittedName>
        <fullName evidence="1">Uncharacterized protein</fullName>
    </submittedName>
</protein>
<keyword evidence="2" id="KW-1185">Reference proteome</keyword>
<name>A0A5B7DB80_PORTR</name>
<reference evidence="1 2" key="1">
    <citation type="submission" date="2019-05" db="EMBL/GenBank/DDBJ databases">
        <title>Another draft genome of Portunus trituberculatus and its Hox gene families provides insights of decapod evolution.</title>
        <authorList>
            <person name="Jeong J.-H."/>
            <person name="Song I."/>
            <person name="Kim S."/>
            <person name="Choi T."/>
            <person name="Kim D."/>
            <person name="Ryu S."/>
            <person name="Kim W."/>
        </authorList>
    </citation>
    <scope>NUCLEOTIDE SEQUENCE [LARGE SCALE GENOMIC DNA]</scope>
    <source>
        <tissue evidence="1">Muscle</tissue>
    </source>
</reference>
<accession>A0A5B7DB80</accession>
<sequence length="221" mass="24891">MAGQGISSSHINLGASVVVLRKASISEAQVNTSWTHCLTRWDTGGATHSRGGTLDHIVTCGLVVTRVQCSSVPALFSDHVALEFHYTLPDTRPTLPVTRPRIALPPKYCPTYISYMSQMLPTFDLSSADQLYLDLVSATKDFYRLYVSRPHLQRRHTTRSWILDEHIQRAKEKAELDGLVFQANPTLEMLHRYQTSRDAFVALQECAGTKAWQRFTTSRQV</sequence>